<keyword evidence="2" id="KW-1003">Cell membrane</keyword>
<evidence type="ECO:0000313" key="9">
    <source>
        <dbReference type="EMBL" id="PWG61508.1"/>
    </source>
</evidence>
<feature type="transmembrane region" description="Helical" evidence="7">
    <location>
        <begin position="207"/>
        <end position="229"/>
    </location>
</feature>
<dbReference type="PIRSF" id="PIRSF006066">
    <property type="entry name" value="HI0050"/>
    <property type="match status" value="1"/>
</dbReference>
<keyword evidence="5 7" id="KW-1133">Transmembrane helix</keyword>
<evidence type="ECO:0000259" key="8">
    <source>
        <dbReference type="Pfam" id="PF06808"/>
    </source>
</evidence>
<sequence length="429" mass="45174">MSLFLLLGFFVLSLLGVPLAVSLGISGVATLALFTPMPMSLVPQTMFSGMNSFLLVAVPLFILVGLLMEHGGTAARIFRFANAVVGWLPGGLGHVNVVTSVIFGGISGSSVADIASLGRVEISAMVQHGYSRGYAVALTLTTSVLATIIPPSILMIIAGSVAGESIGVLLIAGLVPGVFVALLFMGYNHLYARRTELETVRFTGRELLASAVEGLPALMTPVILLYGIVGGLFTPTEAAGVAVLYTLFLSIYVFRELRWRDIPRYLFATAKLSGTILFIAATAKIAAWVFTFDGLPAQVASVLATVTEDPRIALLLIFAFLVIVGMFMDAIAALFVLIPILLPGAEQVGVDPIHFLVVTVIALGLGLITPPVGVCLFTAAQVANMRIESVIRASLPLMGVLGFAVLLLVLFPAITLYPLELLDLYGGGR</sequence>
<feature type="domain" description="TRAP C4-dicarboxylate transport system permease DctM subunit" evidence="8">
    <location>
        <begin position="7"/>
        <end position="414"/>
    </location>
</feature>
<comment type="function">
    <text evidence="7">Part of the tripartite ATP-independent periplasmic (TRAP) transport system.</text>
</comment>
<dbReference type="InterPro" id="IPR004681">
    <property type="entry name" value="TRAP_DctM"/>
</dbReference>
<evidence type="ECO:0000256" key="4">
    <source>
        <dbReference type="ARBA" id="ARBA00022692"/>
    </source>
</evidence>
<feature type="transmembrane region" description="Helical" evidence="7">
    <location>
        <begin position="235"/>
        <end position="254"/>
    </location>
</feature>
<feature type="transmembrane region" description="Helical" evidence="7">
    <location>
        <begin position="400"/>
        <end position="419"/>
    </location>
</feature>
<dbReference type="AlphaFoldDB" id="A0A2U2MXB3"/>
<dbReference type="InterPro" id="IPR010656">
    <property type="entry name" value="DctM"/>
</dbReference>
<feature type="transmembrane region" description="Helical" evidence="7">
    <location>
        <begin position="46"/>
        <end position="68"/>
    </location>
</feature>
<dbReference type="OrthoDB" id="9796052at2"/>
<evidence type="ECO:0000256" key="2">
    <source>
        <dbReference type="ARBA" id="ARBA00022475"/>
    </source>
</evidence>
<dbReference type="PANTHER" id="PTHR33362:SF3">
    <property type="entry name" value="SIALIC ACID TRAP TRANSPORTER PERMEASE PROTEIN SIAT"/>
    <property type="match status" value="1"/>
</dbReference>
<dbReference type="PANTHER" id="PTHR33362">
    <property type="entry name" value="SIALIC ACID TRAP TRANSPORTER PERMEASE PROTEIN SIAT-RELATED"/>
    <property type="match status" value="1"/>
</dbReference>
<comment type="similarity">
    <text evidence="7">Belongs to the TRAP transporter large permease family.</text>
</comment>
<keyword evidence="3 7" id="KW-0997">Cell inner membrane</keyword>
<keyword evidence="7" id="KW-0813">Transport</keyword>
<evidence type="ECO:0000256" key="3">
    <source>
        <dbReference type="ARBA" id="ARBA00022519"/>
    </source>
</evidence>
<feature type="transmembrane region" description="Helical" evidence="7">
    <location>
        <begin position="134"/>
        <end position="159"/>
    </location>
</feature>
<feature type="transmembrane region" description="Helical" evidence="7">
    <location>
        <begin position="354"/>
        <end position="380"/>
    </location>
</feature>
<keyword evidence="10" id="KW-1185">Reference proteome</keyword>
<comment type="subunit">
    <text evidence="7">The complex comprises the extracytoplasmic solute receptor protein and the two transmembrane proteins.</text>
</comment>
<evidence type="ECO:0000256" key="5">
    <source>
        <dbReference type="ARBA" id="ARBA00022989"/>
    </source>
</evidence>
<dbReference type="NCBIfam" id="TIGR00786">
    <property type="entry name" value="dctM"/>
    <property type="match status" value="1"/>
</dbReference>
<evidence type="ECO:0000256" key="7">
    <source>
        <dbReference type="RuleBase" id="RU369079"/>
    </source>
</evidence>
<name>A0A2U2MXB3_9GAMM</name>
<reference evidence="9 10" key="1">
    <citation type="submission" date="2018-05" db="EMBL/GenBank/DDBJ databases">
        <title>Spiribacter halobius sp. nov., a moderately halophilic bacterium isolated from marine solar saltern.</title>
        <authorList>
            <person name="Zheng W.-S."/>
            <person name="Lu D.-C."/>
            <person name="Du Z.-J."/>
        </authorList>
    </citation>
    <scope>NUCLEOTIDE SEQUENCE [LARGE SCALE GENOMIC DNA]</scope>
    <source>
        <strain evidence="9 10">E85</strain>
    </source>
</reference>
<comment type="subcellular location">
    <subcellularLocation>
        <location evidence="1 7">Cell inner membrane</location>
        <topology evidence="1 7">Multi-pass membrane protein</topology>
    </subcellularLocation>
</comment>
<dbReference type="GO" id="GO:0005886">
    <property type="term" value="C:plasma membrane"/>
    <property type="evidence" value="ECO:0007669"/>
    <property type="project" value="UniProtKB-SubCell"/>
</dbReference>
<evidence type="ECO:0000256" key="1">
    <source>
        <dbReference type="ARBA" id="ARBA00004429"/>
    </source>
</evidence>
<protein>
    <recommendedName>
        <fullName evidence="7">TRAP transporter large permease protein</fullName>
    </recommendedName>
</protein>
<dbReference type="Proteomes" id="UP000245474">
    <property type="component" value="Unassembled WGS sequence"/>
</dbReference>
<dbReference type="PRINTS" id="PR00173">
    <property type="entry name" value="EDTRNSPORT"/>
</dbReference>
<dbReference type="EMBL" id="QFFI01000033">
    <property type="protein sequence ID" value="PWG61508.1"/>
    <property type="molecule type" value="Genomic_DNA"/>
</dbReference>
<proteinExistence type="inferred from homology"/>
<comment type="caution">
    <text evidence="7">Lacks conserved residue(s) required for the propagation of feature annotation.</text>
</comment>
<evidence type="ECO:0000313" key="10">
    <source>
        <dbReference type="Proteomes" id="UP000245474"/>
    </source>
</evidence>
<dbReference type="GO" id="GO:0022857">
    <property type="term" value="F:transmembrane transporter activity"/>
    <property type="evidence" value="ECO:0007669"/>
    <property type="project" value="UniProtKB-UniRule"/>
</dbReference>
<keyword evidence="6 7" id="KW-0472">Membrane</keyword>
<feature type="transmembrane region" description="Helical" evidence="7">
    <location>
        <begin position="312"/>
        <end position="342"/>
    </location>
</feature>
<accession>A0A2U2MXB3</accession>
<comment type="caution">
    <text evidence="9">The sequence shown here is derived from an EMBL/GenBank/DDBJ whole genome shotgun (WGS) entry which is preliminary data.</text>
</comment>
<keyword evidence="4 7" id="KW-0812">Transmembrane</keyword>
<gene>
    <name evidence="9" type="ORF">DEM34_16180</name>
</gene>
<dbReference type="Pfam" id="PF06808">
    <property type="entry name" value="DctM"/>
    <property type="match status" value="1"/>
</dbReference>
<organism evidence="9 10">
    <name type="scientific">Sediminicurvatus halobius</name>
    <dbReference type="NCBI Taxonomy" id="2182432"/>
    <lineage>
        <taxon>Bacteria</taxon>
        <taxon>Pseudomonadati</taxon>
        <taxon>Pseudomonadota</taxon>
        <taxon>Gammaproteobacteria</taxon>
        <taxon>Chromatiales</taxon>
        <taxon>Ectothiorhodospiraceae</taxon>
        <taxon>Sediminicurvatus</taxon>
    </lineage>
</organism>
<feature type="transmembrane region" description="Helical" evidence="7">
    <location>
        <begin position="266"/>
        <end position="292"/>
    </location>
</feature>
<feature type="transmembrane region" description="Helical" evidence="7">
    <location>
        <begin position="165"/>
        <end position="187"/>
    </location>
</feature>
<evidence type="ECO:0000256" key="6">
    <source>
        <dbReference type="ARBA" id="ARBA00023136"/>
    </source>
</evidence>